<name>A0A327VXU0_9BACT</name>
<evidence type="ECO:0000256" key="1">
    <source>
        <dbReference type="SAM" id="MobiDB-lite"/>
    </source>
</evidence>
<dbReference type="RefSeq" id="WP_111593039.1">
    <property type="nucleotide sequence ID" value="NZ_QLMA01000005.1"/>
</dbReference>
<accession>A0A327VXU0</accession>
<organism evidence="2 3">
    <name type="scientific">Chitinophaga dinghuensis</name>
    <dbReference type="NCBI Taxonomy" id="1539050"/>
    <lineage>
        <taxon>Bacteria</taxon>
        <taxon>Pseudomonadati</taxon>
        <taxon>Bacteroidota</taxon>
        <taxon>Chitinophagia</taxon>
        <taxon>Chitinophagales</taxon>
        <taxon>Chitinophagaceae</taxon>
        <taxon>Chitinophaga</taxon>
    </lineage>
</organism>
<comment type="caution">
    <text evidence="2">The sequence shown here is derived from an EMBL/GenBank/DDBJ whole genome shotgun (WGS) entry which is preliminary data.</text>
</comment>
<dbReference type="OrthoDB" id="9939609at2"/>
<keyword evidence="3" id="KW-1185">Reference proteome</keyword>
<dbReference type="Proteomes" id="UP000249819">
    <property type="component" value="Unassembled WGS sequence"/>
</dbReference>
<proteinExistence type="predicted"/>
<feature type="region of interest" description="Disordered" evidence="1">
    <location>
        <begin position="1"/>
        <end position="61"/>
    </location>
</feature>
<dbReference type="EMBL" id="QLMA01000005">
    <property type="protein sequence ID" value="RAJ80010.1"/>
    <property type="molecule type" value="Genomic_DNA"/>
</dbReference>
<feature type="compositionally biased region" description="Basic and acidic residues" evidence="1">
    <location>
        <begin position="10"/>
        <end position="26"/>
    </location>
</feature>
<protein>
    <submittedName>
        <fullName evidence="2">Uncharacterized protein</fullName>
    </submittedName>
</protein>
<dbReference type="AlphaFoldDB" id="A0A327VXU0"/>
<reference evidence="2 3" key="1">
    <citation type="submission" date="2018-06" db="EMBL/GenBank/DDBJ databases">
        <title>Genomic Encyclopedia of Archaeal and Bacterial Type Strains, Phase II (KMG-II): from individual species to whole genera.</title>
        <authorList>
            <person name="Goeker M."/>
        </authorList>
    </citation>
    <scope>NUCLEOTIDE SEQUENCE [LARGE SCALE GENOMIC DNA]</scope>
    <source>
        <strain evidence="2 3">DSM 29821</strain>
    </source>
</reference>
<evidence type="ECO:0000313" key="2">
    <source>
        <dbReference type="EMBL" id="RAJ80010.1"/>
    </source>
</evidence>
<gene>
    <name evidence="2" type="ORF">CLV59_105117</name>
</gene>
<feature type="compositionally biased region" description="Basic and acidic residues" evidence="1">
    <location>
        <begin position="40"/>
        <end position="53"/>
    </location>
</feature>
<sequence>MLHKGNGSGKHSEQHRERSLGREPGKTQHRKNNARNMQDNTDKMEHGTSDKGHLSKRKGGH</sequence>
<evidence type="ECO:0000313" key="3">
    <source>
        <dbReference type="Proteomes" id="UP000249819"/>
    </source>
</evidence>